<dbReference type="RefSeq" id="WP_183252631.1">
    <property type="nucleotide sequence ID" value="NZ_BAAAFF010000004.1"/>
</dbReference>
<sequence>MPELKTRPTDVPPANFIASVDHAGRREDSAKLCALLEEITGEKPVMWGSSIIGFGRYTYVNTTNKPADWPIIGFSPRKANMSLYIMPGFKARPELMDGLGKFKTSVSCLYFNRLSDLDADRLRRLCAWSVETMRERYPTC</sequence>
<proteinExistence type="predicted"/>
<dbReference type="AlphaFoldDB" id="A0A7W8HWU2"/>
<evidence type="ECO:0000313" key="2">
    <source>
        <dbReference type="EMBL" id="MBB5291366.1"/>
    </source>
</evidence>
<name>A0A7W8HWU2_9CAUL</name>
<feature type="domain" description="YdhG-like" evidence="1">
    <location>
        <begin position="25"/>
        <end position="128"/>
    </location>
</feature>
<evidence type="ECO:0000313" key="3">
    <source>
        <dbReference type="Proteomes" id="UP000566663"/>
    </source>
</evidence>
<accession>A0A7W8HWU2</accession>
<reference evidence="2 3" key="1">
    <citation type="submission" date="2020-08" db="EMBL/GenBank/DDBJ databases">
        <title>Genomic Encyclopedia of Type Strains, Phase IV (KMG-IV): sequencing the most valuable type-strain genomes for metagenomic binning, comparative biology and taxonomic classification.</title>
        <authorList>
            <person name="Goeker M."/>
        </authorList>
    </citation>
    <scope>NUCLEOTIDE SEQUENCE [LARGE SCALE GENOMIC DNA]</scope>
    <source>
        <strain evidence="2 3">DSM 25335</strain>
    </source>
</reference>
<organism evidence="2 3">
    <name type="scientific">Brevundimonas basaltis</name>
    <dbReference type="NCBI Taxonomy" id="472166"/>
    <lineage>
        <taxon>Bacteria</taxon>
        <taxon>Pseudomonadati</taxon>
        <taxon>Pseudomonadota</taxon>
        <taxon>Alphaproteobacteria</taxon>
        <taxon>Caulobacterales</taxon>
        <taxon>Caulobacteraceae</taxon>
        <taxon>Brevundimonas</taxon>
    </lineage>
</organism>
<dbReference type="InterPro" id="IPR014922">
    <property type="entry name" value="YdhG-like"/>
</dbReference>
<comment type="caution">
    <text evidence="2">The sequence shown here is derived from an EMBL/GenBank/DDBJ whole genome shotgun (WGS) entry which is preliminary data.</text>
</comment>
<dbReference type="Pfam" id="PF08818">
    <property type="entry name" value="DUF1801"/>
    <property type="match status" value="1"/>
</dbReference>
<keyword evidence="3" id="KW-1185">Reference proteome</keyword>
<gene>
    <name evidence="2" type="ORF">HNQ67_000862</name>
</gene>
<dbReference type="EMBL" id="JACHFZ010000001">
    <property type="protein sequence ID" value="MBB5291366.1"/>
    <property type="molecule type" value="Genomic_DNA"/>
</dbReference>
<evidence type="ECO:0000259" key="1">
    <source>
        <dbReference type="Pfam" id="PF08818"/>
    </source>
</evidence>
<dbReference type="Proteomes" id="UP000566663">
    <property type="component" value="Unassembled WGS sequence"/>
</dbReference>
<protein>
    <recommendedName>
        <fullName evidence="1">YdhG-like domain-containing protein</fullName>
    </recommendedName>
</protein>
<dbReference type="SUPFAM" id="SSF159888">
    <property type="entry name" value="YdhG-like"/>
    <property type="match status" value="1"/>
</dbReference>